<dbReference type="EC" id="1.11.1.24" evidence="3"/>
<comment type="catalytic activity">
    <reaction evidence="2 3">
        <text>a hydroperoxide + [thioredoxin]-dithiol = an alcohol + [thioredoxin]-disulfide + H2O</text>
        <dbReference type="Rhea" id="RHEA:62620"/>
        <dbReference type="Rhea" id="RHEA-COMP:10698"/>
        <dbReference type="Rhea" id="RHEA-COMP:10700"/>
        <dbReference type="ChEBI" id="CHEBI:15377"/>
        <dbReference type="ChEBI" id="CHEBI:29950"/>
        <dbReference type="ChEBI" id="CHEBI:30879"/>
        <dbReference type="ChEBI" id="CHEBI:35924"/>
        <dbReference type="ChEBI" id="CHEBI:50058"/>
        <dbReference type="EC" id="1.11.1.24"/>
    </reaction>
</comment>
<dbReference type="STRING" id="29655.A0A0K9P0X1"/>
<keyword evidence="3" id="KW-0575">Peroxidase</keyword>
<dbReference type="Pfam" id="PF10417">
    <property type="entry name" value="1-cysPrx_C"/>
    <property type="match status" value="1"/>
</dbReference>
<name>A0A0K9P0X1_ZOSMR</name>
<keyword evidence="6" id="KW-1185">Reference proteome</keyword>
<proteinExistence type="inferred from homology"/>
<dbReference type="InterPro" id="IPR013766">
    <property type="entry name" value="Thioredoxin_domain"/>
</dbReference>
<dbReference type="EMBL" id="LFYR01001330">
    <property type="protein sequence ID" value="KMZ62609.1"/>
    <property type="molecule type" value="Genomic_DNA"/>
</dbReference>
<sequence>MPGLTIGDAIPNLEVESTYGKIKLLDYIGFSWAIVFSHPADFLPVGEKMGFYTEELQKRQVKLIGVSCDLITSHLDWIKQMEYQSPGFKVPFPVVFDDDRTVIRELNLVDPEEEHWSGSATPSRSMHVVGPDGTIKITMLYPASVKRDMDEVVRVVDSLQKTAMFKVATPVNWRVGEPVVISTSVSNKEADKMFPQGYHIVDLPSKKQYLRFTKI</sequence>
<reference evidence="6" key="1">
    <citation type="journal article" date="2016" name="Nature">
        <title>The genome of the seagrass Zostera marina reveals angiosperm adaptation to the sea.</title>
        <authorList>
            <person name="Olsen J.L."/>
            <person name="Rouze P."/>
            <person name="Verhelst B."/>
            <person name="Lin Y.-C."/>
            <person name="Bayer T."/>
            <person name="Collen J."/>
            <person name="Dattolo E."/>
            <person name="De Paoli E."/>
            <person name="Dittami S."/>
            <person name="Maumus F."/>
            <person name="Michel G."/>
            <person name="Kersting A."/>
            <person name="Lauritano C."/>
            <person name="Lohaus R."/>
            <person name="Toepel M."/>
            <person name="Tonon T."/>
            <person name="Vanneste K."/>
            <person name="Amirebrahimi M."/>
            <person name="Brakel J."/>
            <person name="Bostroem C."/>
            <person name="Chovatia M."/>
            <person name="Grimwood J."/>
            <person name="Jenkins J.W."/>
            <person name="Jueterbock A."/>
            <person name="Mraz A."/>
            <person name="Stam W.T."/>
            <person name="Tice H."/>
            <person name="Bornberg-Bauer E."/>
            <person name="Green P.J."/>
            <person name="Pearson G.A."/>
            <person name="Procaccini G."/>
            <person name="Duarte C.M."/>
            <person name="Schmutz J."/>
            <person name="Reusch T.B.H."/>
            <person name="Van de Peer Y."/>
        </authorList>
    </citation>
    <scope>NUCLEOTIDE SEQUENCE [LARGE SCALE GENOMIC DNA]</scope>
    <source>
        <strain evidence="6">cv. Finnish</strain>
    </source>
</reference>
<feature type="domain" description="Thioredoxin" evidence="4">
    <location>
        <begin position="4"/>
        <end position="161"/>
    </location>
</feature>
<protein>
    <recommendedName>
        <fullName evidence="3">Peroxiredoxin</fullName>
        <ecNumber evidence="3">1.11.1.24</ecNumber>
    </recommendedName>
</protein>
<dbReference type="PIRSF" id="PIRSF000239">
    <property type="entry name" value="AHPC"/>
    <property type="match status" value="1"/>
</dbReference>
<evidence type="ECO:0000313" key="5">
    <source>
        <dbReference type="EMBL" id="KMZ62609.1"/>
    </source>
</evidence>
<dbReference type="InterPro" id="IPR024706">
    <property type="entry name" value="Peroxiredoxin_AhpC-typ"/>
</dbReference>
<dbReference type="Gene3D" id="3.40.30.10">
    <property type="entry name" value="Glutaredoxin"/>
    <property type="match status" value="1"/>
</dbReference>
<comment type="caution">
    <text evidence="5">The sequence shown here is derived from an EMBL/GenBank/DDBJ whole genome shotgun (WGS) entry which is preliminary data.</text>
</comment>
<dbReference type="GO" id="GO:0045454">
    <property type="term" value="P:cell redox homeostasis"/>
    <property type="evidence" value="ECO:0000318"/>
    <property type="project" value="GO_Central"/>
</dbReference>
<dbReference type="PANTHER" id="PTHR43503">
    <property type="entry name" value="MCG48959-RELATED"/>
    <property type="match status" value="1"/>
</dbReference>
<evidence type="ECO:0000259" key="4">
    <source>
        <dbReference type="PROSITE" id="PS51352"/>
    </source>
</evidence>
<comment type="function">
    <text evidence="3">Thiol-specific peroxidase that catalyzes the reduction of hydrogen peroxide and organic hydroperoxides to water and alcohols, respectively.</text>
</comment>
<keyword evidence="1 3" id="KW-0560">Oxidoreductase</keyword>
<dbReference type="Pfam" id="PF00578">
    <property type="entry name" value="AhpC-TSA"/>
    <property type="match status" value="1"/>
</dbReference>
<dbReference type="SUPFAM" id="SSF52833">
    <property type="entry name" value="Thioredoxin-like"/>
    <property type="match status" value="1"/>
</dbReference>
<dbReference type="GO" id="GO:0140824">
    <property type="term" value="F:thioredoxin-dependent peroxiredoxin activity"/>
    <property type="evidence" value="ECO:0007669"/>
    <property type="project" value="UniProtKB-EC"/>
</dbReference>
<dbReference type="GO" id="GO:0005829">
    <property type="term" value="C:cytosol"/>
    <property type="evidence" value="ECO:0000318"/>
    <property type="project" value="GO_Central"/>
</dbReference>
<organism evidence="5 6">
    <name type="scientific">Zostera marina</name>
    <name type="common">Eelgrass</name>
    <dbReference type="NCBI Taxonomy" id="29655"/>
    <lineage>
        <taxon>Eukaryota</taxon>
        <taxon>Viridiplantae</taxon>
        <taxon>Streptophyta</taxon>
        <taxon>Embryophyta</taxon>
        <taxon>Tracheophyta</taxon>
        <taxon>Spermatophyta</taxon>
        <taxon>Magnoliopsida</taxon>
        <taxon>Liliopsida</taxon>
        <taxon>Zosteraceae</taxon>
        <taxon>Zostera</taxon>
    </lineage>
</organism>
<dbReference type="PROSITE" id="PS51352">
    <property type="entry name" value="THIOREDOXIN_2"/>
    <property type="match status" value="1"/>
</dbReference>
<evidence type="ECO:0000256" key="3">
    <source>
        <dbReference type="PIRNR" id="PIRNR000239"/>
    </source>
</evidence>
<evidence type="ECO:0000313" key="6">
    <source>
        <dbReference type="Proteomes" id="UP000036987"/>
    </source>
</evidence>
<dbReference type="InterPro" id="IPR036249">
    <property type="entry name" value="Thioredoxin-like_sf"/>
</dbReference>
<dbReference type="Proteomes" id="UP000036987">
    <property type="component" value="Unassembled WGS sequence"/>
</dbReference>
<accession>A0A0K9P0X1</accession>
<dbReference type="PANTHER" id="PTHR43503:SF4">
    <property type="entry name" value="PEROXIREDOXIN-6"/>
    <property type="match status" value="1"/>
</dbReference>
<comment type="similarity">
    <text evidence="3">Belongs to the peroxiredoxin family.</text>
</comment>
<keyword evidence="3" id="KW-0676">Redox-active center</keyword>
<evidence type="ECO:0000256" key="2">
    <source>
        <dbReference type="ARBA" id="ARBA00049091"/>
    </source>
</evidence>
<dbReference type="AlphaFoldDB" id="A0A0K9P0X1"/>
<evidence type="ECO:0000256" key="1">
    <source>
        <dbReference type="ARBA" id="ARBA00023002"/>
    </source>
</evidence>
<dbReference type="OMA" id="MEYQSPG"/>
<dbReference type="InterPro" id="IPR000866">
    <property type="entry name" value="AhpC/TSA"/>
</dbReference>
<dbReference type="Gene3D" id="3.30.1020.10">
    <property type="entry name" value="Antioxidant, Horf6, Chain A, domain2"/>
    <property type="match status" value="1"/>
</dbReference>
<dbReference type="OrthoDB" id="2996783at2759"/>
<dbReference type="FunFam" id="3.30.1020.10:FF:000001">
    <property type="entry name" value="1-Cys peroxiredoxin"/>
    <property type="match status" value="1"/>
</dbReference>
<dbReference type="InterPro" id="IPR019479">
    <property type="entry name" value="Peroxiredoxin_C"/>
</dbReference>
<gene>
    <name evidence="5" type="ORF">ZOSMA_44G00080</name>
</gene>
<keyword evidence="3" id="KW-0049">Antioxidant</keyword>
<dbReference type="GO" id="GO:0004601">
    <property type="term" value="F:peroxidase activity"/>
    <property type="evidence" value="ECO:0000318"/>
    <property type="project" value="GO_Central"/>
</dbReference>